<accession>A0A9E7HW94</accession>
<evidence type="ECO:0000313" key="2">
    <source>
        <dbReference type="Proteomes" id="UP001055439"/>
    </source>
</evidence>
<dbReference type="EMBL" id="CP097510">
    <property type="protein sequence ID" value="URE37329.1"/>
    <property type="molecule type" value="Genomic_DNA"/>
</dbReference>
<sequence length="35" mass="4054">MPEKLSPVLSLLTPLLLFISYCFSFQKLSINLHFL</sequence>
<dbReference type="AlphaFoldDB" id="A0A9E7HW94"/>
<evidence type="ECO:0000313" key="1">
    <source>
        <dbReference type="EMBL" id="URE37329.1"/>
    </source>
</evidence>
<proteinExistence type="predicted"/>
<protein>
    <submittedName>
        <fullName evidence="1">Uncharacterized protein</fullName>
    </submittedName>
</protein>
<organism evidence="1 2">
    <name type="scientific">Musa troglodytarum</name>
    <name type="common">fe'i banana</name>
    <dbReference type="NCBI Taxonomy" id="320322"/>
    <lineage>
        <taxon>Eukaryota</taxon>
        <taxon>Viridiplantae</taxon>
        <taxon>Streptophyta</taxon>
        <taxon>Embryophyta</taxon>
        <taxon>Tracheophyta</taxon>
        <taxon>Spermatophyta</taxon>
        <taxon>Magnoliopsida</taxon>
        <taxon>Liliopsida</taxon>
        <taxon>Zingiberales</taxon>
        <taxon>Musaceae</taxon>
        <taxon>Musa</taxon>
    </lineage>
</organism>
<name>A0A9E7HW94_9LILI</name>
<dbReference type="Proteomes" id="UP001055439">
    <property type="component" value="Chromosome 8"/>
</dbReference>
<gene>
    <name evidence="1" type="ORF">MUK42_36388</name>
</gene>
<keyword evidence="2" id="KW-1185">Reference proteome</keyword>
<reference evidence="1" key="1">
    <citation type="submission" date="2022-05" db="EMBL/GenBank/DDBJ databases">
        <title>The Musa troglodytarum L. genome provides insights into the mechanism of non-climacteric behaviour and enrichment of carotenoids.</title>
        <authorList>
            <person name="Wang J."/>
        </authorList>
    </citation>
    <scope>NUCLEOTIDE SEQUENCE</scope>
    <source>
        <tissue evidence="1">Leaf</tissue>
    </source>
</reference>